<dbReference type="OrthoDB" id="6779410at2759"/>
<dbReference type="Proteomes" id="UP000691718">
    <property type="component" value="Unassembled WGS sequence"/>
</dbReference>
<name>A0A8S3XAH3_PARAO</name>
<evidence type="ECO:0000313" key="1">
    <source>
        <dbReference type="EMBL" id="CAG5008437.1"/>
    </source>
</evidence>
<keyword evidence="2" id="KW-1185">Reference proteome</keyword>
<evidence type="ECO:0000313" key="2">
    <source>
        <dbReference type="Proteomes" id="UP000691718"/>
    </source>
</evidence>
<dbReference type="EMBL" id="CAJQZP010001011">
    <property type="protein sequence ID" value="CAG5008437.1"/>
    <property type="molecule type" value="Genomic_DNA"/>
</dbReference>
<gene>
    <name evidence="1" type="ORF">PAPOLLO_LOCUS15075</name>
</gene>
<proteinExistence type="predicted"/>
<accession>A0A8S3XAH3</accession>
<organism evidence="1 2">
    <name type="scientific">Parnassius apollo</name>
    <name type="common">Apollo butterfly</name>
    <name type="synonym">Papilio apollo</name>
    <dbReference type="NCBI Taxonomy" id="110799"/>
    <lineage>
        <taxon>Eukaryota</taxon>
        <taxon>Metazoa</taxon>
        <taxon>Ecdysozoa</taxon>
        <taxon>Arthropoda</taxon>
        <taxon>Hexapoda</taxon>
        <taxon>Insecta</taxon>
        <taxon>Pterygota</taxon>
        <taxon>Neoptera</taxon>
        <taxon>Endopterygota</taxon>
        <taxon>Lepidoptera</taxon>
        <taxon>Glossata</taxon>
        <taxon>Ditrysia</taxon>
        <taxon>Papilionoidea</taxon>
        <taxon>Papilionidae</taxon>
        <taxon>Parnassiinae</taxon>
        <taxon>Parnassini</taxon>
        <taxon>Parnassius</taxon>
        <taxon>Parnassius</taxon>
    </lineage>
</organism>
<comment type="caution">
    <text evidence="1">The sequence shown here is derived from an EMBL/GenBank/DDBJ whole genome shotgun (WGS) entry which is preliminary data.</text>
</comment>
<dbReference type="AlphaFoldDB" id="A0A8S3XAH3"/>
<sequence length="171" mass="19661">MELVFPVTGHSFMPPDRVFGNIEKSIRKMEIITSPEVHVDVISQHSTVTKLRDIPVLDWKTSIHSIVKTPAQIHFKISQCKRFIIRRSKTQGSVLVRGELYYNSDMGHPKSLCKAGKKAEAIRPTIIPSGIEVNPLKLRDVRNLLQKHYGDSWKDLAHLRYFHAVLNTRQR</sequence>
<reference evidence="1" key="1">
    <citation type="submission" date="2021-04" db="EMBL/GenBank/DDBJ databases">
        <authorList>
            <person name="Tunstrom K."/>
        </authorList>
    </citation>
    <scope>NUCLEOTIDE SEQUENCE</scope>
</reference>
<protein>
    <submittedName>
        <fullName evidence="1">(apollo) hypothetical protein</fullName>
    </submittedName>
</protein>